<comment type="caution">
    <text evidence="1">Lacks conserved residue(s) required for the propagation of feature annotation.</text>
</comment>
<evidence type="ECO:0000313" key="4">
    <source>
        <dbReference type="Proteomes" id="UP000028725"/>
    </source>
</evidence>
<dbReference type="STRING" id="394096.DB31_5913"/>
<sequence length="130" mass="14435">MARYERASFLFVDQDPCWLAALRRASRDLPGPKHFARNAEEALTLVWVHEPEVVVSGYTLPEGDGLSLLERIQVLFPQVACVLHTSRPPRQLRSARGIALVEKGAAPGRLEAVLSALCPPELSSRWASRH</sequence>
<feature type="domain" description="Response regulatory" evidence="2">
    <location>
        <begin position="8"/>
        <end position="118"/>
    </location>
</feature>
<dbReference type="SUPFAM" id="SSF52172">
    <property type="entry name" value="CheY-like"/>
    <property type="match status" value="1"/>
</dbReference>
<dbReference type="PROSITE" id="PS50110">
    <property type="entry name" value="RESPONSE_REGULATORY"/>
    <property type="match status" value="1"/>
</dbReference>
<dbReference type="RefSeq" id="WP_052420685.1">
    <property type="nucleotide sequence ID" value="NZ_JMCB01000030.1"/>
</dbReference>
<dbReference type="AlphaFoldDB" id="A0A085VYR1"/>
<name>A0A085VYR1_9BACT</name>
<dbReference type="GO" id="GO:0000160">
    <property type="term" value="P:phosphorelay signal transduction system"/>
    <property type="evidence" value="ECO:0007669"/>
    <property type="project" value="InterPro"/>
</dbReference>
<protein>
    <submittedName>
        <fullName evidence="3">Putative two-component response regulator</fullName>
    </submittedName>
</protein>
<dbReference type="InterPro" id="IPR001789">
    <property type="entry name" value="Sig_transdc_resp-reg_receiver"/>
</dbReference>
<evidence type="ECO:0000256" key="1">
    <source>
        <dbReference type="PROSITE-ProRule" id="PRU00169"/>
    </source>
</evidence>
<evidence type="ECO:0000259" key="2">
    <source>
        <dbReference type="PROSITE" id="PS50110"/>
    </source>
</evidence>
<comment type="caution">
    <text evidence="3">The sequence shown here is derived from an EMBL/GenBank/DDBJ whole genome shotgun (WGS) entry which is preliminary data.</text>
</comment>
<keyword evidence="4" id="KW-1185">Reference proteome</keyword>
<reference evidence="3 4" key="1">
    <citation type="submission" date="2014-04" db="EMBL/GenBank/DDBJ databases">
        <title>Genome assembly of Hyalangium minutum DSM 14724.</title>
        <authorList>
            <person name="Sharma G."/>
            <person name="Subramanian S."/>
        </authorList>
    </citation>
    <scope>NUCLEOTIDE SEQUENCE [LARGE SCALE GENOMIC DNA]</scope>
    <source>
        <strain evidence="3 4">DSM 14724</strain>
    </source>
</reference>
<proteinExistence type="predicted"/>
<dbReference type="Gene3D" id="3.40.50.2300">
    <property type="match status" value="1"/>
</dbReference>
<organism evidence="3 4">
    <name type="scientific">Hyalangium minutum</name>
    <dbReference type="NCBI Taxonomy" id="394096"/>
    <lineage>
        <taxon>Bacteria</taxon>
        <taxon>Pseudomonadati</taxon>
        <taxon>Myxococcota</taxon>
        <taxon>Myxococcia</taxon>
        <taxon>Myxococcales</taxon>
        <taxon>Cystobacterineae</taxon>
        <taxon>Archangiaceae</taxon>
        <taxon>Hyalangium</taxon>
    </lineage>
</organism>
<evidence type="ECO:0000313" key="3">
    <source>
        <dbReference type="EMBL" id="KFE60574.1"/>
    </source>
</evidence>
<dbReference type="InterPro" id="IPR011006">
    <property type="entry name" value="CheY-like_superfamily"/>
</dbReference>
<accession>A0A085VYR1</accession>
<dbReference type="OrthoDB" id="5513636at2"/>
<dbReference type="EMBL" id="JMCB01000030">
    <property type="protein sequence ID" value="KFE60574.1"/>
    <property type="molecule type" value="Genomic_DNA"/>
</dbReference>
<gene>
    <name evidence="3" type="ORF">DB31_5913</name>
</gene>
<dbReference type="Proteomes" id="UP000028725">
    <property type="component" value="Unassembled WGS sequence"/>
</dbReference>